<sequence length="174" mass="20832">MDKERIIEDLFRKYNSYIYHFLVYYTQSTDVEDLVQESFLKALKGIQQFEGRADPKTWLVSIARRVAIDHHRRKQKLPHLPDNMLQLIPSNQLHLEEYLIRQEEIQLIYKAINELKKKDRDVLILRGIMDLSVSETAEVLGWTKNKVNLTLHRALKKLQLQSKEWKEERDYGIQ</sequence>
<feature type="domain" description="RNA polymerase sigma factor 70 region 4 type 2" evidence="8">
    <location>
        <begin position="106"/>
        <end position="158"/>
    </location>
</feature>
<dbReference type="InterPro" id="IPR014284">
    <property type="entry name" value="RNA_pol_sigma-70_dom"/>
</dbReference>
<accession>A0A0Q3TDQ9</accession>
<dbReference type="EMBL" id="LJJC01000004">
    <property type="protein sequence ID" value="KQL52240.1"/>
    <property type="molecule type" value="Genomic_DNA"/>
</dbReference>
<protein>
    <recommendedName>
        <fullName evidence="6">RNA polymerase sigma factor</fullName>
    </recommendedName>
</protein>
<dbReference type="PATRIC" id="fig|157838.3.peg.199"/>
<dbReference type="InterPro" id="IPR013325">
    <property type="entry name" value="RNA_pol_sigma_r2"/>
</dbReference>
<dbReference type="AlphaFoldDB" id="A0A0Q3TDQ9"/>
<dbReference type="STRING" id="157838.AN964_00910"/>
<reference evidence="9 10" key="1">
    <citation type="submission" date="2015-09" db="EMBL/GenBank/DDBJ databases">
        <title>Genome sequencing project for genomic taxonomy and phylogenomics of Bacillus-like bacteria.</title>
        <authorList>
            <person name="Liu B."/>
            <person name="Wang J."/>
            <person name="Zhu Y."/>
            <person name="Liu G."/>
            <person name="Chen Q."/>
            <person name="Chen Z."/>
            <person name="Lan J."/>
            <person name="Che J."/>
            <person name="Ge C."/>
            <person name="Shi H."/>
            <person name="Pan Z."/>
            <person name="Liu X."/>
        </authorList>
    </citation>
    <scope>NUCLEOTIDE SEQUENCE [LARGE SCALE GENOMIC DNA]</scope>
    <source>
        <strain evidence="9 10">LMG 18435</strain>
    </source>
</reference>
<comment type="similarity">
    <text evidence="1 6">Belongs to the sigma-70 factor family. ECF subfamily.</text>
</comment>
<evidence type="ECO:0000259" key="8">
    <source>
        <dbReference type="Pfam" id="PF08281"/>
    </source>
</evidence>
<dbReference type="PANTHER" id="PTHR43133:SF60">
    <property type="entry name" value="RNA POLYMERASE SIGMA FACTOR SIGV"/>
    <property type="match status" value="1"/>
</dbReference>
<name>A0A0Q3TDQ9_9BACI</name>
<keyword evidence="4 6" id="KW-0238">DNA-binding</keyword>
<evidence type="ECO:0000256" key="3">
    <source>
        <dbReference type="ARBA" id="ARBA00023082"/>
    </source>
</evidence>
<dbReference type="Proteomes" id="UP000051888">
    <property type="component" value="Unassembled WGS sequence"/>
</dbReference>
<dbReference type="PANTHER" id="PTHR43133">
    <property type="entry name" value="RNA POLYMERASE ECF-TYPE SIGMA FACTO"/>
    <property type="match status" value="1"/>
</dbReference>
<dbReference type="InterPro" id="IPR013324">
    <property type="entry name" value="RNA_pol_sigma_r3/r4-like"/>
</dbReference>
<dbReference type="Pfam" id="PF04542">
    <property type="entry name" value="Sigma70_r2"/>
    <property type="match status" value="1"/>
</dbReference>
<dbReference type="InterPro" id="IPR013249">
    <property type="entry name" value="RNA_pol_sigma70_r4_t2"/>
</dbReference>
<dbReference type="GO" id="GO:0016987">
    <property type="term" value="F:sigma factor activity"/>
    <property type="evidence" value="ECO:0007669"/>
    <property type="project" value="UniProtKB-KW"/>
</dbReference>
<keyword evidence="3 6" id="KW-0731">Sigma factor</keyword>
<keyword evidence="5 6" id="KW-0804">Transcription</keyword>
<dbReference type="Gene3D" id="1.10.10.10">
    <property type="entry name" value="Winged helix-like DNA-binding domain superfamily/Winged helix DNA-binding domain"/>
    <property type="match status" value="1"/>
</dbReference>
<gene>
    <name evidence="9" type="ORF">AN964_00910</name>
</gene>
<dbReference type="RefSeq" id="WP_055737920.1">
    <property type="nucleotide sequence ID" value="NZ_JAAIWL010000017.1"/>
</dbReference>
<dbReference type="CDD" id="cd06171">
    <property type="entry name" value="Sigma70_r4"/>
    <property type="match status" value="1"/>
</dbReference>
<evidence type="ECO:0000256" key="2">
    <source>
        <dbReference type="ARBA" id="ARBA00023015"/>
    </source>
</evidence>
<evidence type="ECO:0000256" key="4">
    <source>
        <dbReference type="ARBA" id="ARBA00023125"/>
    </source>
</evidence>
<proteinExistence type="inferred from homology"/>
<dbReference type="Pfam" id="PF08281">
    <property type="entry name" value="Sigma70_r4_2"/>
    <property type="match status" value="1"/>
</dbReference>
<dbReference type="SUPFAM" id="SSF88659">
    <property type="entry name" value="Sigma3 and sigma4 domains of RNA polymerase sigma factors"/>
    <property type="match status" value="1"/>
</dbReference>
<evidence type="ECO:0000313" key="9">
    <source>
        <dbReference type="EMBL" id="KQL52240.1"/>
    </source>
</evidence>
<evidence type="ECO:0000259" key="7">
    <source>
        <dbReference type="Pfam" id="PF04542"/>
    </source>
</evidence>
<keyword evidence="10" id="KW-1185">Reference proteome</keyword>
<dbReference type="InterPro" id="IPR039425">
    <property type="entry name" value="RNA_pol_sigma-70-like"/>
</dbReference>
<dbReference type="PROSITE" id="PS01063">
    <property type="entry name" value="SIGMA70_ECF"/>
    <property type="match status" value="1"/>
</dbReference>
<dbReference type="GO" id="GO:0006352">
    <property type="term" value="P:DNA-templated transcription initiation"/>
    <property type="evidence" value="ECO:0007669"/>
    <property type="project" value="InterPro"/>
</dbReference>
<comment type="caution">
    <text evidence="9">The sequence shown here is derived from an EMBL/GenBank/DDBJ whole genome shotgun (WGS) entry which is preliminary data.</text>
</comment>
<keyword evidence="2 6" id="KW-0805">Transcription regulation</keyword>
<dbReference type="GO" id="GO:0003677">
    <property type="term" value="F:DNA binding"/>
    <property type="evidence" value="ECO:0007669"/>
    <property type="project" value="UniProtKB-KW"/>
</dbReference>
<dbReference type="InterPro" id="IPR036388">
    <property type="entry name" value="WH-like_DNA-bd_sf"/>
</dbReference>
<dbReference type="Gene3D" id="1.10.1740.10">
    <property type="match status" value="1"/>
</dbReference>
<dbReference type="InterPro" id="IPR000838">
    <property type="entry name" value="RNA_pol_sigma70_ECF_CS"/>
</dbReference>
<dbReference type="GO" id="GO:0006950">
    <property type="term" value="P:response to stress"/>
    <property type="evidence" value="ECO:0007669"/>
    <property type="project" value="UniProtKB-ARBA"/>
</dbReference>
<evidence type="ECO:0000313" key="10">
    <source>
        <dbReference type="Proteomes" id="UP000051888"/>
    </source>
</evidence>
<dbReference type="OrthoDB" id="2470088at2"/>
<dbReference type="SUPFAM" id="SSF88946">
    <property type="entry name" value="Sigma2 domain of RNA polymerase sigma factors"/>
    <property type="match status" value="1"/>
</dbReference>
<organism evidence="9 10">
    <name type="scientific">Heyndrickxia shackletonii</name>
    <dbReference type="NCBI Taxonomy" id="157838"/>
    <lineage>
        <taxon>Bacteria</taxon>
        <taxon>Bacillati</taxon>
        <taxon>Bacillota</taxon>
        <taxon>Bacilli</taxon>
        <taxon>Bacillales</taxon>
        <taxon>Bacillaceae</taxon>
        <taxon>Heyndrickxia</taxon>
    </lineage>
</organism>
<dbReference type="NCBIfam" id="TIGR02937">
    <property type="entry name" value="sigma70-ECF"/>
    <property type="match status" value="1"/>
</dbReference>
<feature type="domain" description="RNA polymerase sigma-70 region 2" evidence="7">
    <location>
        <begin position="10"/>
        <end position="76"/>
    </location>
</feature>
<evidence type="ECO:0000256" key="6">
    <source>
        <dbReference type="RuleBase" id="RU000716"/>
    </source>
</evidence>
<evidence type="ECO:0000256" key="1">
    <source>
        <dbReference type="ARBA" id="ARBA00010641"/>
    </source>
</evidence>
<dbReference type="InterPro" id="IPR007627">
    <property type="entry name" value="RNA_pol_sigma70_r2"/>
</dbReference>
<evidence type="ECO:0000256" key="5">
    <source>
        <dbReference type="ARBA" id="ARBA00023163"/>
    </source>
</evidence>